<dbReference type="InterPro" id="IPR003010">
    <property type="entry name" value="C-N_Hydrolase"/>
</dbReference>
<dbReference type="Pfam" id="PF00795">
    <property type="entry name" value="CN_hydrolase"/>
    <property type="match status" value="1"/>
</dbReference>
<accession>A0A917JY09</accession>
<feature type="domain" description="CN hydrolase" evidence="1">
    <location>
        <begin position="239"/>
        <end position="495"/>
    </location>
</feature>
<feature type="domain" description="N-acetyltransferase" evidence="2">
    <location>
        <begin position="16"/>
        <end position="173"/>
    </location>
</feature>
<dbReference type="CDD" id="cd07574">
    <property type="entry name" value="nitrilase_Rim1_like"/>
    <property type="match status" value="1"/>
</dbReference>
<proteinExistence type="predicted"/>
<dbReference type="GO" id="GO:0016787">
    <property type="term" value="F:hydrolase activity"/>
    <property type="evidence" value="ECO:0007669"/>
    <property type="project" value="UniProtKB-KW"/>
</dbReference>
<evidence type="ECO:0000259" key="1">
    <source>
        <dbReference type="PROSITE" id="PS50263"/>
    </source>
</evidence>
<dbReference type="EMBL" id="BMOB01000011">
    <property type="protein sequence ID" value="GGI91559.1"/>
    <property type="molecule type" value="Genomic_DNA"/>
</dbReference>
<keyword evidence="3" id="KW-0378">Hydrolase</keyword>
<dbReference type="OrthoDB" id="9811121at2"/>
<comment type="caution">
    <text evidence="3">The sequence shown here is derived from an EMBL/GenBank/DDBJ whole genome shotgun (WGS) entry which is preliminary data.</text>
</comment>
<dbReference type="SUPFAM" id="SSF56317">
    <property type="entry name" value="Carbon-nitrogen hydrolase"/>
    <property type="match status" value="1"/>
</dbReference>
<reference evidence="3" key="2">
    <citation type="submission" date="2020-09" db="EMBL/GenBank/DDBJ databases">
        <authorList>
            <person name="Sun Q."/>
            <person name="Ohkuma M."/>
        </authorList>
    </citation>
    <scope>NUCLEOTIDE SEQUENCE</scope>
    <source>
        <strain evidence="3">JCM 13919</strain>
    </source>
</reference>
<dbReference type="Gene3D" id="3.60.110.10">
    <property type="entry name" value="Carbon-nitrogen hydrolase"/>
    <property type="match status" value="1"/>
</dbReference>
<dbReference type="SUPFAM" id="SSF55729">
    <property type="entry name" value="Acyl-CoA N-acyltransferases (Nat)"/>
    <property type="match status" value="1"/>
</dbReference>
<dbReference type="PROSITE" id="PS51186">
    <property type="entry name" value="GNAT"/>
    <property type="match status" value="1"/>
</dbReference>
<dbReference type="PANTHER" id="PTHR23088:SF50">
    <property type="entry name" value="HYDROLASE YHCX"/>
    <property type="match status" value="1"/>
</dbReference>
<dbReference type="InterPro" id="IPR036526">
    <property type="entry name" value="C-N_Hydrolase_sf"/>
</dbReference>
<dbReference type="Pfam" id="PF00583">
    <property type="entry name" value="Acetyltransf_1"/>
    <property type="match status" value="1"/>
</dbReference>
<evidence type="ECO:0000313" key="3">
    <source>
        <dbReference type="EMBL" id="GGI91559.1"/>
    </source>
</evidence>
<dbReference type="PROSITE" id="PS50263">
    <property type="entry name" value="CN_HYDROLASE"/>
    <property type="match status" value="1"/>
</dbReference>
<protein>
    <submittedName>
        <fullName evidence="3">Hydrolase YhcX</fullName>
    </submittedName>
</protein>
<dbReference type="Proteomes" id="UP000630149">
    <property type="component" value="Unassembled WGS sequence"/>
</dbReference>
<dbReference type="InterPro" id="IPR000182">
    <property type="entry name" value="GNAT_dom"/>
</dbReference>
<dbReference type="GO" id="GO:0016747">
    <property type="term" value="F:acyltransferase activity, transferring groups other than amino-acyl groups"/>
    <property type="evidence" value="ECO:0007669"/>
    <property type="project" value="InterPro"/>
</dbReference>
<gene>
    <name evidence="3" type="primary">yhcX</name>
    <name evidence="3" type="ORF">GCM10007966_20260</name>
</gene>
<sequence length="525" mass="59717">MGKKANTQNEETKAKIIVRNARHNDIQAIQELVRAAYPDYLDNYPTAAVRGHINHFPEGQFVVEYENKIVGYCATFKINGEIALKPHTWSEITGNGFASRHDPHGDYLYGMEVCVHPNYRGLRIGNRLYTARKRLCQAEGLKGIVFGGRIPGYSRHAKRYSDVNDYLLAVVNKEVRDPVLSFQLRNQYELIGVLPNYLSSDKHSKGYAAHLLWINHAVSSEIEPEKKSPIIRMGAIDKVRLSAVQYMQRRVGSFEEFAQHVEYFVDVVADYYSDFVVFPELFTLQLLSIDNVTLTPEEAILKLTDYRERFVNLMSSLAVKYNINIIAGSHPTKIGENVYNICYICLRDGQVHEQAKIHPTPNERYWWNIRGGDELHTIMTDCGPIAVLICYDSEFPELARHAVNQGARILFIPFCTDERQSYLRVRYCAQARAIENQCYVVMAGNVGNLPGVANMDIQYAQSAIFTPCDFPFARDGIAADTTPNAEMVSFADLSLKALEKARSQGTVLNLKDRRHDLYTVKWNVK</sequence>
<evidence type="ECO:0000259" key="2">
    <source>
        <dbReference type="PROSITE" id="PS51186"/>
    </source>
</evidence>
<dbReference type="PANTHER" id="PTHR23088">
    <property type="entry name" value="NITRILASE-RELATED"/>
    <property type="match status" value="1"/>
</dbReference>
<name>A0A917JY09_9GAMM</name>
<dbReference type="InterPro" id="IPR016181">
    <property type="entry name" value="Acyl_CoA_acyltransferase"/>
</dbReference>
<dbReference type="RefSeq" id="WP_131777312.1">
    <property type="nucleotide sequence ID" value="NZ_BMOB01000011.1"/>
</dbReference>
<keyword evidence="4" id="KW-1185">Reference proteome</keyword>
<dbReference type="CDD" id="cd04301">
    <property type="entry name" value="NAT_SF"/>
    <property type="match status" value="1"/>
</dbReference>
<dbReference type="Gene3D" id="3.40.630.30">
    <property type="match status" value="1"/>
</dbReference>
<reference evidence="3" key="1">
    <citation type="journal article" date="2014" name="Int. J. Syst. Evol. Microbiol.">
        <title>Complete genome sequence of Corynebacterium casei LMG S-19264T (=DSM 44701T), isolated from a smear-ripened cheese.</title>
        <authorList>
            <consortium name="US DOE Joint Genome Institute (JGI-PGF)"/>
            <person name="Walter F."/>
            <person name="Albersmeier A."/>
            <person name="Kalinowski J."/>
            <person name="Ruckert C."/>
        </authorList>
    </citation>
    <scope>NUCLEOTIDE SEQUENCE</scope>
    <source>
        <strain evidence="3">JCM 13919</strain>
    </source>
</reference>
<dbReference type="AlphaFoldDB" id="A0A917JY09"/>
<evidence type="ECO:0000313" key="4">
    <source>
        <dbReference type="Proteomes" id="UP000630149"/>
    </source>
</evidence>
<organism evidence="3 4">
    <name type="scientific">Legionella impletisoli</name>
    <dbReference type="NCBI Taxonomy" id="343510"/>
    <lineage>
        <taxon>Bacteria</taxon>
        <taxon>Pseudomonadati</taxon>
        <taxon>Pseudomonadota</taxon>
        <taxon>Gammaproteobacteria</taxon>
        <taxon>Legionellales</taxon>
        <taxon>Legionellaceae</taxon>
        <taxon>Legionella</taxon>
    </lineage>
</organism>